<keyword evidence="3 7" id="KW-0347">Helicase</keyword>
<sequence>MHFQQFSLLPSLQQAITEAGYSTPSPIQEKAIPVILKGHDVIGCAQTGTGKTAAFVLPILQHLAQHTPQQHGNVRVLVLTPTRELALQVEQTFQTLGKHTQHRSQVIFGGVSEVNQIRDLKQRPEIIVATPGRLLDLVRQQKINLQAIEVLVLDEADRMLDMGFIHDMKAVLKFIPKKRQTLFFTATLPDSIQKLLPLFLHQPVQVDANPVSSIKTAIDQSVYVVEPLEKVTVLLNVLRNHSGNQCLLFTRTKHGANKLVQKLEKQGVTAAAIHGNKSQSARQRALADFKSHAIQVMVATDIAARGIDIKELPLVINFDLPNEVETYVHRIGRTGRAGQTGQAISFCTQSEQPLWRQIVKQNGRPITELIH</sequence>
<comment type="similarity">
    <text evidence="5 7">Belongs to the DEAD box helicase family.</text>
</comment>
<dbReference type="SMART" id="SM00490">
    <property type="entry name" value="HELICc"/>
    <property type="match status" value="1"/>
</dbReference>
<dbReference type="Pfam" id="PF00270">
    <property type="entry name" value="DEAD"/>
    <property type="match status" value="1"/>
</dbReference>
<dbReference type="PROSITE" id="PS51192">
    <property type="entry name" value="HELICASE_ATP_BIND_1"/>
    <property type="match status" value="1"/>
</dbReference>
<dbReference type="PANTHER" id="PTHR47959:SF13">
    <property type="entry name" value="ATP-DEPENDENT RNA HELICASE RHLE"/>
    <property type="match status" value="1"/>
</dbReference>
<evidence type="ECO:0000259" key="10">
    <source>
        <dbReference type="PROSITE" id="PS51195"/>
    </source>
</evidence>
<dbReference type="SUPFAM" id="SSF52540">
    <property type="entry name" value="P-loop containing nucleoside triphosphate hydrolases"/>
    <property type="match status" value="1"/>
</dbReference>
<dbReference type="InterPro" id="IPR044742">
    <property type="entry name" value="DEAD/DEAH_RhlB"/>
</dbReference>
<dbReference type="GO" id="GO:0005829">
    <property type="term" value="C:cytosol"/>
    <property type="evidence" value="ECO:0007669"/>
    <property type="project" value="TreeGrafter"/>
</dbReference>
<evidence type="ECO:0000313" key="12">
    <source>
        <dbReference type="Proteomes" id="UP000289857"/>
    </source>
</evidence>
<protein>
    <submittedName>
        <fullName evidence="11">DEAD/DEAH box helicase</fullName>
    </submittedName>
</protein>
<dbReference type="PROSITE" id="PS51194">
    <property type="entry name" value="HELICASE_CTER"/>
    <property type="match status" value="1"/>
</dbReference>
<organism evidence="11 12">
    <name type="scientific">Flavobacterium stagni</name>
    <dbReference type="NCBI Taxonomy" id="2506421"/>
    <lineage>
        <taxon>Bacteria</taxon>
        <taxon>Pseudomonadati</taxon>
        <taxon>Bacteroidota</taxon>
        <taxon>Flavobacteriia</taxon>
        <taxon>Flavobacteriales</taxon>
        <taxon>Flavobacteriaceae</taxon>
        <taxon>Flavobacterium</taxon>
    </lineage>
</organism>
<dbReference type="Proteomes" id="UP000289857">
    <property type="component" value="Unassembled WGS sequence"/>
</dbReference>
<evidence type="ECO:0000256" key="6">
    <source>
        <dbReference type="PROSITE-ProRule" id="PRU00552"/>
    </source>
</evidence>
<evidence type="ECO:0000256" key="5">
    <source>
        <dbReference type="ARBA" id="ARBA00038437"/>
    </source>
</evidence>
<evidence type="ECO:0000256" key="3">
    <source>
        <dbReference type="ARBA" id="ARBA00022806"/>
    </source>
</evidence>
<reference evidence="12" key="1">
    <citation type="submission" date="2019-01" db="EMBL/GenBank/DDBJ databases">
        <title>Cytophagaceae bacterium strain CAR-16.</title>
        <authorList>
            <person name="Chen W.-M."/>
        </authorList>
    </citation>
    <scope>NUCLEOTIDE SEQUENCE [LARGE SCALE GENOMIC DNA]</scope>
    <source>
        <strain evidence="12">WWJ-16</strain>
    </source>
</reference>
<evidence type="ECO:0000259" key="9">
    <source>
        <dbReference type="PROSITE" id="PS51194"/>
    </source>
</evidence>
<evidence type="ECO:0000256" key="4">
    <source>
        <dbReference type="ARBA" id="ARBA00022840"/>
    </source>
</evidence>
<dbReference type="PANTHER" id="PTHR47959">
    <property type="entry name" value="ATP-DEPENDENT RNA HELICASE RHLE-RELATED"/>
    <property type="match status" value="1"/>
</dbReference>
<dbReference type="InterPro" id="IPR050079">
    <property type="entry name" value="DEAD_box_RNA_helicase"/>
</dbReference>
<dbReference type="AlphaFoldDB" id="A0A4Q1K7U2"/>
<dbReference type="PROSITE" id="PS51195">
    <property type="entry name" value="Q_MOTIF"/>
    <property type="match status" value="1"/>
</dbReference>
<keyword evidence="1 7" id="KW-0547">Nucleotide-binding</keyword>
<dbReference type="Gene3D" id="3.40.50.300">
    <property type="entry name" value="P-loop containing nucleotide triphosphate hydrolases"/>
    <property type="match status" value="2"/>
</dbReference>
<proteinExistence type="inferred from homology"/>
<dbReference type="InterPro" id="IPR000629">
    <property type="entry name" value="RNA-helicase_DEAD-box_CS"/>
</dbReference>
<dbReference type="InterPro" id="IPR001650">
    <property type="entry name" value="Helicase_C-like"/>
</dbReference>
<keyword evidence="4 7" id="KW-0067">ATP-binding</keyword>
<dbReference type="CDD" id="cd00268">
    <property type="entry name" value="DEADc"/>
    <property type="match status" value="1"/>
</dbReference>
<dbReference type="PROSITE" id="PS00039">
    <property type="entry name" value="DEAD_ATP_HELICASE"/>
    <property type="match status" value="1"/>
</dbReference>
<dbReference type="GO" id="GO:0016787">
    <property type="term" value="F:hydrolase activity"/>
    <property type="evidence" value="ECO:0007669"/>
    <property type="project" value="UniProtKB-KW"/>
</dbReference>
<dbReference type="GO" id="GO:0005524">
    <property type="term" value="F:ATP binding"/>
    <property type="evidence" value="ECO:0007669"/>
    <property type="project" value="UniProtKB-KW"/>
</dbReference>
<dbReference type="InterPro" id="IPR011545">
    <property type="entry name" value="DEAD/DEAH_box_helicase_dom"/>
</dbReference>
<feature type="short sequence motif" description="Q motif" evidence="6">
    <location>
        <begin position="1"/>
        <end position="29"/>
    </location>
</feature>
<keyword evidence="2 7" id="KW-0378">Hydrolase</keyword>
<dbReference type="SMART" id="SM00487">
    <property type="entry name" value="DEXDc"/>
    <property type="match status" value="1"/>
</dbReference>
<feature type="domain" description="Helicase ATP-binding" evidence="8">
    <location>
        <begin position="32"/>
        <end position="206"/>
    </location>
</feature>
<accession>A0A4Q1K7U2</accession>
<dbReference type="InterPro" id="IPR014014">
    <property type="entry name" value="RNA_helicase_DEAD_Q_motif"/>
</dbReference>
<comment type="caution">
    <text evidence="11">The sequence shown here is derived from an EMBL/GenBank/DDBJ whole genome shotgun (WGS) entry which is preliminary data.</text>
</comment>
<feature type="domain" description="DEAD-box RNA helicase Q" evidence="10">
    <location>
        <begin position="1"/>
        <end position="29"/>
    </location>
</feature>
<evidence type="ECO:0000313" key="11">
    <source>
        <dbReference type="EMBL" id="RXR21639.1"/>
    </source>
</evidence>
<dbReference type="CDD" id="cd18787">
    <property type="entry name" value="SF2_C_DEAD"/>
    <property type="match status" value="1"/>
</dbReference>
<evidence type="ECO:0000259" key="8">
    <source>
        <dbReference type="PROSITE" id="PS51192"/>
    </source>
</evidence>
<dbReference type="GO" id="GO:0003724">
    <property type="term" value="F:RNA helicase activity"/>
    <property type="evidence" value="ECO:0007669"/>
    <property type="project" value="InterPro"/>
</dbReference>
<dbReference type="RefSeq" id="WP_129462099.1">
    <property type="nucleotide sequence ID" value="NZ_SBKN01000007.1"/>
</dbReference>
<dbReference type="InterPro" id="IPR027417">
    <property type="entry name" value="P-loop_NTPase"/>
</dbReference>
<dbReference type="Pfam" id="PF00271">
    <property type="entry name" value="Helicase_C"/>
    <property type="match status" value="1"/>
</dbReference>
<dbReference type="OrthoDB" id="9785240at2"/>
<evidence type="ECO:0000256" key="2">
    <source>
        <dbReference type="ARBA" id="ARBA00022801"/>
    </source>
</evidence>
<feature type="domain" description="Helicase C-terminal" evidence="9">
    <location>
        <begin position="230"/>
        <end position="371"/>
    </location>
</feature>
<dbReference type="GO" id="GO:0003676">
    <property type="term" value="F:nucleic acid binding"/>
    <property type="evidence" value="ECO:0007669"/>
    <property type="project" value="InterPro"/>
</dbReference>
<evidence type="ECO:0000256" key="7">
    <source>
        <dbReference type="RuleBase" id="RU000492"/>
    </source>
</evidence>
<keyword evidence="12" id="KW-1185">Reference proteome</keyword>
<name>A0A4Q1K7U2_9FLAO</name>
<dbReference type="InterPro" id="IPR014001">
    <property type="entry name" value="Helicase_ATP-bd"/>
</dbReference>
<evidence type="ECO:0000256" key="1">
    <source>
        <dbReference type="ARBA" id="ARBA00022741"/>
    </source>
</evidence>
<dbReference type="EMBL" id="SBKN01000007">
    <property type="protein sequence ID" value="RXR21639.1"/>
    <property type="molecule type" value="Genomic_DNA"/>
</dbReference>
<gene>
    <name evidence="11" type="ORF">EQG61_11550</name>
</gene>